<feature type="transmembrane region" description="Helical" evidence="5">
    <location>
        <begin position="114"/>
        <end position="134"/>
    </location>
</feature>
<protein>
    <recommendedName>
        <fullName evidence="8">RTA1 like protein</fullName>
    </recommendedName>
</protein>
<dbReference type="AlphaFoldDB" id="A0A9P5HNA7"/>
<reference evidence="6" key="1">
    <citation type="submission" date="2020-03" db="EMBL/GenBank/DDBJ databases">
        <title>Draft Genome Sequence of Cylindrodendrum hubeiense.</title>
        <authorList>
            <person name="Buettner E."/>
            <person name="Kellner H."/>
        </authorList>
    </citation>
    <scope>NUCLEOTIDE SEQUENCE</scope>
    <source>
        <strain evidence="6">IHI 201604</strain>
    </source>
</reference>
<sequence>MSSTSTNPYGHYVPSKVAAVVGSIVFAVLVALQLWKIVASRKWFGLAIVVGGIFEAVGLAARAYTRDHLSEKTPYIVQILLILLAPILFAASVYMFLGRLIYASGHPQLSFIRINWLTKIFVCGDIFCFLIQAAGAGKLVNADTTDEISSAQAIILGGLGLQVFFFCIFAICAVVFHIRISATRFAESIDATLRLNSMLFSLYICSLLITVRNIYRLIEYKSGTDGYLQQHEWPTYGLDVILMAIIMVITVFWYTAEKKTEHHSSFPLMSRDGST</sequence>
<proteinExistence type="predicted"/>
<dbReference type="PANTHER" id="PTHR31465">
    <property type="entry name" value="PROTEIN RTA1-RELATED"/>
    <property type="match status" value="1"/>
</dbReference>
<evidence type="ECO:0008006" key="8">
    <source>
        <dbReference type="Google" id="ProtNLM"/>
    </source>
</evidence>
<comment type="caution">
    <text evidence="6">The sequence shown here is derived from an EMBL/GenBank/DDBJ whole genome shotgun (WGS) entry which is preliminary data.</text>
</comment>
<dbReference type="OrthoDB" id="3358017at2759"/>
<feature type="transmembrane region" description="Helical" evidence="5">
    <location>
        <begin position="197"/>
        <end position="215"/>
    </location>
</feature>
<keyword evidence="4 5" id="KW-0472">Membrane</keyword>
<accession>A0A9P5HNA7</accession>
<comment type="subcellular location">
    <subcellularLocation>
        <location evidence="1">Membrane</location>
        <topology evidence="1">Multi-pass membrane protein</topology>
    </subcellularLocation>
</comment>
<feature type="transmembrane region" description="Helical" evidence="5">
    <location>
        <begin position="44"/>
        <end position="64"/>
    </location>
</feature>
<evidence type="ECO:0000256" key="3">
    <source>
        <dbReference type="ARBA" id="ARBA00022989"/>
    </source>
</evidence>
<feature type="transmembrane region" description="Helical" evidence="5">
    <location>
        <begin position="76"/>
        <end position="102"/>
    </location>
</feature>
<dbReference type="PANTHER" id="PTHR31465:SF35">
    <property type="entry name" value="RTA1 DOMAIN PROTEIN-RELATED"/>
    <property type="match status" value="1"/>
</dbReference>
<name>A0A9P5HNA7_9HYPO</name>
<keyword evidence="7" id="KW-1185">Reference proteome</keyword>
<evidence type="ECO:0000313" key="6">
    <source>
        <dbReference type="EMBL" id="KAF7556733.1"/>
    </source>
</evidence>
<evidence type="ECO:0000313" key="7">
    <source>
        <dbReference type="Proteomes" id="UP000722485"/>
    </source>
</evidence>
<keyword evidence="3 5" id="KW-1133">Transmembrane helix</keyword>
<evidence type="ECO:0000256" key="2">
    <source>
        <dbReference type="ARBA" id="ARBA00022692"/>
    </source>
</evidence>
<keyword evidence="2 5" id="KW-0812">Transmembrane</keyword>
<organism evidence="6 7">
    <name type="scientific">Cylindrodendrum hubeiense</name>
    <dbReference type="NCBI Taxonomy" id="595255"/>
    <lineage>
        <taxon>Eukaryota</taxon>
        <taxon>Fungi</taxon>
        <taxon>Dikarya</taxon>
        <taxon>Ascomycota</taxon>
        <taxon>Pezizomycotina</taxon>
        <taxon>Sordariomycetes</taxon>
        <taxon>Hypocreomycetidae</taxon>
        <taxon>Hypocreales</taxon>
        <taxon>Nectriaceae</taxon>
        <taxon>Cylindrodendrum</taxon>
    </lineage>
</organism>
<feature type="transmembrane region" description="Helical" evidence="5">
    <location>
        <begin position="235"/>
        <end position="256"/>
    </location>
</feature>
<dbReference type="InterPro" id="IPR007568">
    <property type="entry name" value="RTA1"/>
</dbReference>
<evidence type="ECO:0000256" key="5">
    <source>
        <dbReference type="SAM" id="Phobius"/>
    </source>
</evidence>
<evidence type="ECO:0000256" key="4">
    <source>
        <dbReference type="ARBA" id="ARBA00023136"/>
    </source>
</evidence>
<dbReference type="Proteomes" id="UP000722485">
    <property type="component" value="Unassembled WGS sequence"/>
</dbReference>
<dbReference type="GO" id="GO:0016020">
    <property type="term" value="C:membrane"/>
    <property type="evidence" value="ECO:0007669"/>
    <property type="project" value="UniProtKB-SubCell"/>
</dbReference>
<dbReference type="EMBL" id="JAANBB010000010">
    <property type="protein sequence ID" value="KAF7556733.1"/>
    <property type="molecule type" value="Genomic_DNA"/>
</dbReference>
<evidence type="ECO:0000256" key="1">
    <source>
        <dbReference type="ARBA" id="ARBA00004141"/>
    </source>
</evidence>
<gene>
    <name evidence="6" type="ORF">G7Z17_g1275</name>
</gene>
<dbReference type="Pfam" id="PF04479">
    <property type="entry name" value="RTA1"/>
    <property type="match status" value="1"/>
</dbReference>
<feature type="transmembrane region" description="Helical" evidence="5">
    <location>
        <begin position="154"/>
        <end position="176"/>
    </location>
</feature>
<feature type="transmembrane region" description="Helical" evidence="5">
    <location>
        <begin position="12"/>
        <end position="32"/>
    </location>
</feature>